<reference evidence="2" key="1">
    <citation type="submission" date="2022-05" db="EMBL/GenBank/DDBJ databases">
        <title>An RpoN-dependent PEP-CTERM gene is involved in floc formation of an Aquincola tertiaricarbonis strain.</title>
        <authorList>
            <person name="Qiu D."/>
            <person name="Xia M."/>
        </authorList>
    </citation>
    <scope>NUCLEOTIDE SEQUENCE</scope>
    <source>
        <strain evidence="2">RN12</strain>
    </source>
</reference>
<feature type="domain" description="Putative DNA-binding" evidence="1">
    <location>
        <begin position="12"/>
        <end position="103"/>
    </location>
</feature>
<dbReference type="RefSeq" id="WP_250197227.1">
    <property type="nucleotide sequence ID" value="NZ_CP097636.1"/>
</dbReference>
<organism evidence="2 3">
    <name type="scientific">Aquincola tertiaricarbonis</name>
    <dbReference type="NCBI Taxonomy" id="391953"/>
    <lineage>
        <taxon>Bacteria</taxon>
        <taxon>Pseudomonadati</taxon>
        <taxon>Pseudomonadota</taxon>
        <taxon>Betaproteobacteria</taxon>
        <taxon>Burkholderiales</taxon>
        <taxon>Sphaerotilaceae</taxon>
        <taxon>Aquincola</taxon>
    </lineage>
</organism>
<keyword evidence="2" id="KW-0238">DNA-binding</keyword>
<sequence>MAERPLLTEAERQQALWRALSHAPGAADPALWQAPQAGWLRGLQVYQANAGAAAERALAAAFPTVAALIGAASMAGLARAYWHAQPPQRGDLGELGDALPGFIADSPSLADEPYLADVARLDWRLHQAERAADAPQELSGLQRLGDTDPARLWLRLAPGTAVLRSRWPVVTLWHAHQQDHQRAADASPDRFAAARAALAAGQGETALVWRQGWRARVAALPPAQADFTEALLARQPLTGALDAAPDLDFAAWLGEAVQQGWLVAVEAAPAEEEPT</sequence>
<gene>
    <name evidence="2" type="ORF">MW290_25935</name>
</gene>
<name>A0ABY4S8P1_AQUTE</name>
<dbReference type="EMBL" id="CP097636">
    <property type="protein sequence ID" value="URI09010.1"/>
    <property type="molecule type" value="Genomic_DNA"/>
</dbReference>
<protein>
    <submittedName>
        <fullName evidence="2">DNA-binding domain-containing protein</fullName>
    </submittedName>
</protein>
<evidence type="ECO:0000313" key="2">
    <source>
        <dbReference type="EMBL" id="URI09010.1"/>
    </source>
</evidence>
<evidence type="ECO:0000313" key="3">
    <source>
        <dbReference type="Proteomes" id="UP001056201"/>
    </source>
</evidence>
<dbReference type="GO" id="GO:0003677">
    <property type="term" value="F:DNA binding"/>
    <property type="evidence" value="ECO:0007669"/>
    <property type="project" value="UniProtKB-KW"/>
</dbReference>
<dbReference type="Proteomes" id="UP001056201">
    <property type="component" value="Chromosome 2"/>
</dbReference>
<dbReference type="Pfam" id="PF09836">
    <property type="entry name" value="DUF2063"/>
    <property type="match status" value="1"/>
</dbReference>
<keyword evidence="3" id="KW-1185">Reference proteome</keyword>
<accession>A0ABY4S8P1</accession>
<evidence type="ECO:0000259" key="1">
    <source>
        <dbReference type="Pfam" id="PF09836"/>
    </source>
</evidence>
<proteinExistence type="predicted"/>
<dbReference type="InterPro" id="IPR018640">
    <property type="entry name" value="DUF2063"/>
</dbReference>